<comment type="caution">
    <text evidence="2">The sequence shown here is derived from an EMBL/GenBank/DDBJ whole genome shotgun (WGS) entry which is preliminary data.</text>
</comment>
<gene>
    <name evidence="2" type="ORF">PHMEG_0009453</name>
</gene>
<organism evidence="2 3">
    <name type="scientific">Phytophthora megakarya</name>
    <dbReference type="NCBI Taxonomy" id="4795"/>
    <lineage>
        <taxon>Eukaryota</taxon>
        <taxon>Sar</taxon>
        <taxon>Stramenopiles</taxon>
        <taxon>Oomycota</taxon>
        <taxon>Peronosporomycetes</taxon>
        <taxon>Peronosporales</taxon>
        <taxon>Peronosporaceae</taxon>
        <taxon>Phytophthora</taxon>
    </lineage>
</organism>
<protein>
    <recommendedName>
        <fullName evidence="4">RxLR effector protein</fullName>
    </recommendedName>
</protein>
<reference evidence="3" key="1">
    <citation type="submission" date="2017-03" db="EMBL/GenBank/DDBJ databases">
        <title>Phytopthora megakarya and P. palmivora, two closely related causual agents of cacao black pod achieved similar genome size and gene model numbers by different mechanisms.</title>
        <authorList>
            <person name="Ali S."/>
            <person name="Shao J."/>
            <person name="Larry D.J."/>
            <person name="Kronmiller B."/>
            <person name="Shen D."/>
            <person name="Strem M.D."/>
            <person name="Melnick R.L."/>
            <person name="Guiltinan M.J."/>
            <person name="Tyler B.M."/>
            <person name="Meinhardt L.W."/>
            <person name="Bailey B.A."/>
        </authorList>
    </citation>
    <scope>NUCLEOTIDE SEQUENCE [LARGE SCALE GENOMIC DNA]</scope>
    <source>
        <strain evidence="3">zdho120</strain>
    </source>
</reference>
<name>A0A225WGR8_9STRA</name>
<dbReference type="EMBL" id="NBNE01000883">
    <property type="protein sequence ID" value="OWZ16712.1"/>
    <property type="molecule type" value="Genomic_DNA"/>
</dbReference>
<evidence type="ECO:0008006" key="4">
    <source>
        <dbReference type="Google" id="ProtNLM"/>
    </source>
</evidence>
<keyword evidence="1" id="KW-0732">Signal</keyword>
<keyword evidence="3" id="KW-1185">Reference proteome</keyword>
<dbReference type="AlphaFoldDB" id="A0A225WGR8"/>
<proteinExistence type="predicted"/>
<sequence length="60" mass="6146">MRLTYACIFMLSSLVLRFFVRGSLEVSGTVSMVSSSQAASASAKGISIGVTVLSSSPVAS</sequence>
<evidence type="ECO:0000256" key="1">
    <source>
        <dbReference type="SAM" id="SignalP"/>
    </source>
</evidence>
<feature type="chain" id="PRO_5012466099" description="RxLR effector protein" evidence="1">
    <location>
        <begin position="23"/>
        <end position="60"/>
    </location>
</feature>
<feature type="signal peptide" evidence="1">
    <location>
        <begin position="1"/>
        <end position="22"/>
    </location>
</feature>
<evidence type="ECO:0000313" key="2">
    <source>
        <dbReference type="EMBL" id="OWZ16712.1"/>
    </source>
</evidence>
<accession>A0A225WGR8</accession>
<evidence type="ECO:0000313" key="3">
    <source>
        <dbReference type="Proteomes" id="UP000198211"/>
    </source>
</evidence>
<dbReference type="Proteomes" id="UP000198211">
    <property type="component" value="Unassembled WGS sequence"/>
</dbReference>